<dbReference type="InterPro" id="IPR000406">
    <property type="entry name" value="Rho_GDI"/>
</dbReference>
<dbReference type="GO" id="GO:0007266">
    <property type="term" value="P:Rho protein signal transduction"/>
    <property type="evidence" value="ECO:0007669"/>
    <property type="project" value="InterPro"/>
</dbReference>
<gene>
    <name evidence="4" type="ORF">DEJ50_02485</name>
</gene>
<evidence type="ECO:0008006" key="6">
    <source>
        <dbReference type="Google" id="ProtNLM"/>
    </source>
</evidence>
<dbReference type="Proteomes" id="UP000325211">
    <property type="component" value="Chromosome"/>
</dbReference>
<protein>
    <recommendedName>
        <fullName evidence="6">Wzt C-terminal domain-containing protein</fullName>
    </recommendedName>
</protein>
<dbReference type="InterPro" id="IPR014756">
    <property type="entry name" value="Ig_E-set"/>
</dbReference>
<organism evidence="4 5">
    <name type="scientific">Streptomyces venezuelae</name>
    <dbReference type="NCBI Taxonomy" id="54571"/>
    <lineage>
        <taxon>Bacteria</taxon>
        <taxon>Bacillati</taxon>
        <taxon>Actinomycetota</taxon>
        <taxon>Actinomycetes</taxon>
        <taxon>Kitasatosporales</taxon>
        <taxon>Streptomycetaceae</taxon>
        <taxon>Streptomyces</taxon>
    </lineage>
</organism>
<dbReference type="AlphaFoldDB" id="A0A5P2CVE3"/>
<evidence type="ECO:0000313" key="4">
    <source>
        <dbReference type="EMBL" id="QES46884.1"/>
    </source>
</evidence>
<reference evidence="4 5" key="1">
    <citation type="submission" date="2018-05" db="EMBL/GenBank/DDBJ databases">
        <title>Streptomyces venezuelae.</title>
        <authorList>
            <person name="Kim W."/>
            <person name="Lee N."/>
            <person name="Cho B.-K."/>
        </authorList>
    </citation>
    <scope>NUCLEOTIDE SEQUENCE [LARGE SCALE GENOMIC DNA]</scope>
    <source>
        <strain evidence="4 5">ATCC 21782</strain>
    </source>
</reference>
<evidence type="ECO:0000313" key="5">
    <source>
        <dbReference type="Proteomes" id="UP000325211"/>
    </source>
</evidence>
<sequence length="179" mass="19456">MPRPAPWSPVANRTTCRRSAPPWSRNSGGEPAVPNNAVNAVFELVDVALVSDELGRLTVPLDGRDAGPFELPEGAVVTVALSFRVHREVDGLSFTLNRWREGYLVSSNQIPVGSFRPGGPYEVHLPAERLPVGRAACGVYDVTGIFTDGDGRELSRESHSFRIVHQPRLVHGRRGARAA</sequence>
<dbReference type="Gene3D" id="2.70.50.30">
    <property type="entry name" value="Coagulation Factor XIII, subunit A, domain 1"/>
    <property type="match status" value="1"/>
</dbReference>
<feature type="region of interest" description="Disordered" evidence="3">
    <location>
        <begin position="1"/>
        <end position="32"/>
    </location>
</feature>
<dbReference type="SUPFAM" id="SSF81296">
    <property type="entry name" value="E set domains"/>
    <property type="match status" value="1"/>
</dbReference>
<name>A0A5P2CVE3_STRVZ</name>
<accession>A0A5P2CVE3</accession>
<dbReference type="InterPro" id="IPR024792">
    <property type="entry name" value="RhoGDI_dom_sf"/>
</dbReference>
<dbReference type="OrthoDB" id="4246723at2"/>
<dbReference type="EMBL" id="CP029190">
    <property type="protein sequence ID" value="QES46884.1"/>
    <property type="molecule type" value="Genomic_DNA"/>
</dbReference>
<dbReference type="Pfam" id="PF02115">
    <property type="entry name" value="Rho_GDI"/>
    <property type="match status" value="1"/>
</dbReference>
<evidence type="ECO:0000256" key="3">
    <source>
        <dbReference type="SAM" id="MobiDB-lite"/>
    </source>
</evidence>
<dbReference type="GO" id="GO:0005829">
    <property type="term" value="C:cytosol"/>
    <property type="evidence" value="ECO:0007669"/>
    <property type="project" value="TreeGrafter"/>
</dbReference>
<dbReference type="PANTHER" id="PTHR10980:SF3">
    <property type="entry name" value="LD16419P"/>
    <property type="match status" value="1"/>
</dbReference>
<dbReference type="GO" id="GO:0016020">
    <property type="term" value="C:membrane"/>
    <property type="evidence" value="ECO:0007669"/>
    <property type="project" value="TreeGrafter"/>
</dbReference>
<keyword evidence="2" id="KW-0963">Cytoplasm</keyword>
<evidence type="ECO:0000256" key="2">
    <source>
        <dbReference type="ARBA" id="ARBA00022490"/>
    </source>
</evidence>
<proteinExistence type="predicted"/>
<dbReference type="GO" id="GO:0005094">
    <property type="term" value="F:Rho GDP-dissociation inhibitor activity"/>
    <property type="evidence" value="ECO:0007669"/>
    <property type="project" value="InterPro"/>
</dbReference>
<evidence type="ECO:0000256" key="1">
    <source>
        <dbReference type="ARBA" id="ARBA00004496"/>
    </source>
</evidence>
<dbReference type="PANTHER" id="PTHR10980">
    <property type="entry name" value="RHO GDP-DISSOCIATION INHIBITOR"/>
    <property type="match status" value="1"/>
</dbReference>
<comment type="subcellular location">
    <subcellularLocation>
        <location evidence="1">Cytoplasm</location>
    </subcellularLocation>
</comment>